<feature type="transmembrane region" description="Helical" evidence="1">
    <location>
        <begin position="65"/>
        <end position="88"/>
    </location>
</feature>
<evidence type="ECO:0000256" key="1">
    <source>
        <dbReference type="SAM" id="Phobius"/>
    </source>
</evidence>
<dbReference type="RefSeq" id="WP_153584393.1">
    <property type="nucleotide sequence ID" value="NZ_WJBU01000006.1"/>
</dbReference>
<keyword evidence="3" id="KW-1185">Reference proteome</keyword>
<keyword evidence="1" id="KW-0472">Membrane</keyword>
<organism evidence="2 3">
    <name type="scientific">Caenimonas koreensis DSM 17982</name>
    <dbReference type="NCBI Taxonomy" id="1121255"/>
    <lineage>
        <taxon>Bacteria</taxon>
        <taxon>Pseudomonadati</taxon>
        <taxon>Pseudomonadota</taxon>
        <taxon>Betaproteobacteria</taxon>
        <taxon>Burkholderiales</taxon>
        <taxon>Comamonadaceae</taxon>
        <taxon>Caenimonas</taxon>
    </lineage>
</organism>
<evidence type="ECO:0000313" key="3">
    <source>
        <dbReference type="Proteomes" id="UP000487350"/>
    </source>
</evidence>
<keyword evidence="1" id="KW-1133">Transmembrane helix</keyword>
<dbReference type="Proteomes" id="UP000487350">
    <property type="component" value="Unassembled WGS sequence"/>
</dbReference>
<proteinExistence type="predicted"/>
<accession>A0A844B195</accession>
<feature type="transmembrane region" description="Helical" evidence="1">
    <location>
        <begin position="38"/>
        <end position="59"/>
    </location>
</feature>
<protein>
    <submittedName>
        <fullName evidence="2">Uncharacterized protein</fullName>
    </submittedName>
</protein>
<sequence length="104" mass="10743">MFHHDSYDESTMRHDQFTVDTAFQEPGTRSRADSLMTWGHAAAFAGSLTGFAGGLALVACGSLTGLIAALLVIGPVCGLLVSGFLYSAASCADKAAGRCASRLD</sequence>
<name>A0A844B195_9BURK</name>
<dbReference type="EMBL" id="WJBU01000006">
    <property type="protein sequence ID" value="MRD47052.1"/>
    <property type="molecule type" value="Genomic_DNA"/>
</dbReference>
<comment type="caution">
    <text evidence="2">The sequence shown here is derived from an EMBL/GenBank/DDBJ whole genome shotgun (WGS) entry which is preliminary data.</text>
</comment>
<gene>
    <name evidence="2" type="ORF">GHT07_07165</name>
</gene>
<reference evidence="2 3" key="1">
    <citation type="submission" date="2019-11" db="EMBL/GenBank/DDBJ databases">
        <title>Caenimonas koreensis gen. nov., sp. nov., isolated from activated sludge.</title>
        <authorList>
            <person name="Seung H.R."/>
        </authorList>
    </citation>
    <scope>NUCLEOTIDE SEQUENCE [LARGE SCALE GENOMIC DNA]</scope>
    <source>
        <strain evidence="2 3">EMB320</strain>
    </source>
</reference>
<evidence type="ECO:0000313" key="2">
    <source>
        <dbReference type="EMBL" id="MRD47052.1"/>
    </source>
</evidence>
<dbReference type="AlphaFoldDB" id="A0A844B195"/>
<keyword evidence="1" id="KW-0812">Transmembrane</keyword>